<dbReference type="Proteomes" id="UP000676336">
    <property type="component" value="Unassembled WGS sequence"/>
</dbReference>
<reference evidence="3" key="1">
    <citation type="submission" date="2021-02" db="EMBL/GenBank/DDBJ databases">
        <authorList>
            <person name="Nowell W R."/>
        </authorList>
    </citation>
    <scope>NUCLEOTIDE SEQUENCE</scope>
</reference>
<evidence type="ECO:0000259" key="1">
    <source>
        <dbReference type="PROSITE" id="PS51016"/>
    </source>
</evidence>
<evidence type="ECO:0000313" key="2">
    <source>
        <dbReference type="EMBL" id="CAF4630928.1"/>
    </source>
</evidence>
<name>A0A8S3ACP0_9BILA</name>
<feature type="non-terminal residue" evidence="3">
    <location>
        <position position="59"/>
    </location>
</feature>
<proteinExistence type="predicted"/>
<comment type="caution">
    <text evidence="3">The sequence shown here is derived from an EMBL/GenBank/DDBJ whole genome shotgun (WGS) entry which is preliminary data.</text>
</comment>
<dbReference type="Gene3D" id="1.25.40.530">
    <property type="entry name" value="MyTH4 domain"/>
    <property type="match status" value="1"/>
</dbReference>
<dbReference type="AlphaFoldDB" id="A0A8S3ACP0"/>
<accession>A0A8S3ACP0</accession>
<dbReference type="InterPro" id="IPR000857">
    <property type="entry name" value="MyTH4_dom"/>
</dbReference>
<dbReference type="EMBL" id="CAJOBI010110570">
    <property type="protein sequence ID" value="CAF4630928.1"/>
    <property type="molecule type" value="Genomic_DNA"/>
</dbReference>
<dbReference type="InterPro" id="IPR038185">
    <property type="entry name" value="MyTH4_dom_sf"/>
</dbReference>
<organism evidence="3 4">
    <name type="scientific">Rotaria magnacalcarata</name>
    <dbReference type="NCBI Taxonomy" id="392030"/>
    <lineage>
        <taxon>Eukaryota</taxon>
        <taxon>Metazoa</taxon>
        <taxon>Spiralia</taxon>
        <taxon>Gnathifera</taxon>
        <taxon>Rotifera</taxon>
        <taxon>Eurotatoria</taxon>
        <taxon>Bdelloidea</taxon>
        <taxon>Philodinida</taxon>
        <taxon>Philodinidae</taxon>
        <taxon>Rotaria</taxon>
    </lineage>
</organism>
<evidence type="ECO:0000313" key="3">
    <source>
        <dbReference type="EMBL" id="CAF4695676.1"/>
    </source>
</evidence>
<gene>
    <name evidence="2" type="ORF">SMN809_LOCUS40283</name>
    <name evidence="3" type="ORF">SMN809_LOCUS42845</name>
</gene>
<protein>
    <recommendedName>
        <fullName evidence="1">MyTH4 domain-containing protein</fullName>
    </recommendedName>
</protein>
<dbReference type="GO" id="GO:0005856">
    <property type="term" value="C:cytoskeleton"/>
    <property type="evidence" value="ECO:0007669"/>
    <property type="project" value="InterPro"/>
</dbReference>
<dbReference type="EMBL" id="CAJOBI010124747">
    <property type="protein sequence ID" value="CAF4695676.1"/>
    <property type="molecule type" value="Genomic_DNA"/>
</dbReference>
<dbReference type="PROSITE" id="PS51016">
    <property type="entry name" value="MYTH4"/>
    <property type="match status" value="1"/>
</dbReference>
<feature type="domain" description="MyTH4" evidence="1">
    <location>
        <begin position="11"/>
        <end position="59"/>
    </location>
</feature>
<evidence type="ECO:0000313" key="4">
    <source>
        <dbReference type="Proteomes" id="UP000676336"/>
    </source>
</evidence>
<sequence>MNNSGDRLWAFQKEPLRQPLLKKLQEKIELSEEACSCFMNILKYMGDYQTGLRRRATNE</sequence>